<reference evidence="2" key="1">
    <citation type="submission" date="2018-05" db="EMBL/GenBank/DDBJ databases">
        <authorList>
            <person name="Lanie J.A."/>
            <person name="Ng W.-L."/>
            <person name="Kazmierczak K.M."/>
            <person name="Andrzejewski T.M."/>
            <person name="Davidsen T.M."/>
            <person name="Wayne K.J."/>
            <person name="Tettelin H."/>
            <person name="Glass J.I."/>
            <person name="Rusch D."/>
            <person name="Podicherti R."/>
            <person name="Tsui H.-C.T."/>
            <person name="Winkler M.E."/>
        </authorList>
    </citation>
    <scope>NUCLEOTIDE SEQUENCE</scope>
</reference>
<gene>
    <name evidence="2" type="ORF">METZ01_LOCUS324524</name>
</gene>
<proteinExistence type="predicted"/>
<sequence>MTEQSMKKNKARPDHYEAMKRGMAILGMMGRTAITIKQIHQKLWDYGFDVSLRTVERDMKSLPDIFPQHVAVIDKSKPYGYKLPQGSQKLSGMTPEEAVTLQLAYDYLQPLLPKGSLDPIAPYLKEAEIILDQKKTSKRMKNWKNKVLPLNEGFNLQPAIIKDGLLKEIKDALWAGKIIKAEYTSKHKTEPSEYILHPCGL</sequence>
<evidence type="ECO:0000313" key="2">
    <source>
        <dbReference type="EMBL" id="SVC71670.1"/>
    </source>
</evidence>
<organism evidence="2">
    <name type="scientific">marine metagenome</name>
    <dbReference type="NCBI Taxonomy" id="408172"/>
    <lineage>
        <taxon>unclassified sequences</taxon>
        <taxon>metagenomes</taxon>
        <taxon>ecological metagenomes</taxon>
    </lineage>
</organism>
<dbReference type="AlphaFoldDB" id="A0A382PFT7"/>
<dbReference type="Pfam" id="PF13280">
    <property type="entry name" value="WYL"/>
    <property type="match status" value="1"/>
</dbReference>
<accession>A0A382PFT7</accession>
<evidence type="ECO:0000259" key="1">
    <source>
        <dbReference type="Pfam" id="PF13280"/>
    </source>
</evidence>
<protein>
    <recommendedName>
        <fullName evidence="1">WYL domain-containing protein</fullName>
    </recommendedName>
</protein>
<name>A0A382PFT7_9ZZZZ</name>
<feature type="domain" description="WYL" evidence="1">
    <location>
        <begin position="165"/>
        <end position="201"/>
    </location>
</feature>
<dbReference type="InterPro" id="IPR026881">
    <property type="entry name" value="WYL_dom"/>
</dbReference>
<feature type="non-terminal residue" evidence="2">
    <location>
        <position position="201"/>
    </location>
</feature>
<dbReference type="EMBL" id="UINC01106777">
    <property type="protein sequence ID" value="SVC71670.1"/>
    <property type="molecule type" value="Genomic_DNA"/>
</dbReference>